<organism evidence="1">
    <name type="scientific">uncultured Caudovirales phage</name>
    <dbReference type="NCBI Taxonomy" id="2100421"/>
    <lineage>
        <taxon>Viruses</taxon>
        <taxon>Duplodnaviria</taxon>
        <taxon>Heunggongvirae</taxon>
        <taxon>Uroviricota</taxon>
        <taxon>Caudoviricetes</taxon>
        <taxon>Peduoviridae</taxon>
        <taxon>Maltschvirus</taxon>
        <taxon>Maltschvirus maltsch</taxon>
    </lineage>
</organism>
<proteinExistence type="predicted"/>
<name>A0A6J5M2D4_9CAUD</name>
<protein>
    <submittedName>
        <fullName evidence="1">Uncharacterized protein</fullName>
    </submittedName>
</protein>
<dbReference type="EMBL" id="LR796341">
    <property type="protein sequence ID" value="CAB4138129.1"/>
    <property type="molecule type" value="Genomic_DNA"/>
</dbReference>
<gene>
    <name evidence="1" type="ORF">UFOVP328_322</name>
</gene>
<evidence type="ECO:0000313" key="1">
    <source>
        <dbReference type="EMBL" id="CAB4138129.1"/>
    </source>
</evidence>
<reference evidence="1" key="1">
    <citation type="submission" date="2020-04" db="EMBL/GenBank/DDBJ databases">
        <authorList>
            <person name="Chiriac C."/>
            <person name="Salcher M."/>
            <person name="Ghai R."/>
            <person name="Kavagutti S V."/>
        </authorList>
    </citation>
    <scope>NUCLEOTIDE SEQUENCE</scope>
</reference>
<sequence>MYSTTAYLYQQKTRVLAVDTGGAYFTMRYDPVYAKKLTINLGVDNVILFEFINQDQKPVNITGSSLMFRLVSQNGDELLLEKPMVIINATVGRAKVTLLAEDLVNLQAQPAGYSISRSSGNLTEAVFTDAQAGARAPVDIVDSVYPEFVPSAELTIPTTDLTAQSSYGGSSSSDYPDWALQGGSPINNYSPYQPTEFYSSYIEPTGPVTTIQMELINYTGTIKAQAAETYQSVFYNVTESTQYLNKTGIVHMNIIGWHPLLRLCFNNSVYTTGVNGQQVMGNPAQATATVINGVVTDINVTVPGMGYQAPPRVDIVGEGAGAVATATITNGSVTGITVVEGGSGYRPVPPTMSAAQVIISTGYVVNLSYR</sequence>
<accession>A0A6J5M2D4</accession>